<dbReference type="PANTHER" id="PTHR45527:SF1">
    <property type="entry name" value="FATTY ACID SYNTHASE"/>
    <property type="match status" value="1"/>
</dbReference>
<dbReference type="Pfam" id="PF00668">
    <property type="entry name" value="Condensation"/>
    <property type="match status" value="1"/>
</dbReference>
<dbReference type="GO" id="GO:0005737">
    <property type="term" value="C:cytoplasm"/>
    <property type="evidence" value="ECO:0007669"/>
    <property type="project" value="TreeGrafter"/>
</dbReference>
<dbReference type="InterPro" id="IPR010080">
    <property type="entry name" value="Thioester_reductase-like_dom"/>
</dbReference>
<dbReference type="InterPro" id="IPR000873">
    <property type="entry name" value="AMP-dep_synth/lig_dom"/>
</dbReference>
<dbReference type="FunFam" id="3.30.559.30:FF:000003">
    <property type="entry name" value="Nonribosomal peptide synthase SidD"/>
    <property type="match status" value="1"/>
</dbReference>
<dbReference type="InterPro" id="IPR013120">
    <property type="entry name" value="FAR_NAD-bd"/>
</dbReference>
<dbReference type="InterPro" id="IPR042099">
    <property type="entry name" value="ANL_N_sf"/>
</dbReference>
<dbReference type="Gene3D" id="3.30.559.10">
    <property type="entry name" value="Chloramphenicol acetyltransferase-like domain"/>
    <property type="match status" value="1"/>
</dbReference>
<dbReference type="PROSITE" id="PS50075">
    <property type="entry name" value="CARRIER"/>
    <property type="match status" value="2"/>
</dbReference>
<dbReference type="GO" id="GO:0031177">
    <property type="term" value="F:phosphopantetheine binding"/>
    <property type="evidence" value="ECO:0007669"/>
    <property type="project" value="InterPro"/>
</dbReference>
<dbReference type="InterPro" id="IPR001242">
    <property type="entry name" value="Condensation_dom"/>
</dbReference>
<dbReference type="Gene3D" id="3.30.559.30">
    <property type="entry name" value="Nonribosomal peptide synthetase, condensation domain"/>
    <property type="match status" value="2"/>
</dbReference>
<dbReference type="NCBIfam" id="TIGR01746">
    <property type="entry name" value="Thioester-redct"/>
    <property type="match status" value="1"/>
</dbReference>
<accession>A0A9P4UBE5</accession>
<dbReference type="FunFam" id="3.30.300.30:FF:000015">
    <property type="entry name" value="Nonribosomal peptide synthase SidD"/>
    <property type="match status" value="2"/>
</dbReference>
<dbReference type="Gene3D" id="3.40.50.12780">
    <property type="entry name" value="N-terminal domain of ligase-like"/>
    <property type="match status" value="1"/>
</dbReference>
<dbReference type="Proteomes" id="UP000799764">
    <property type="component" value="Unassembled WGS sequence"/>
</dbReference>
<dbReference type="GO" id="GO:0016874">
    <property type="term" value="F:ligase activity"/>
    <property type="evidence" value="ECO:0007669"/>
    <property type="project" value="UniProtKB-KW"/>
</dbReference>
<name>A0A9P4UBE5_9PLEO</name>
<dbReference type="InterPro" id="IPR045851">
    <property type="entry name" value="AMP-bd_C_sf"/>
</dbReference>
<comment type="similarity">
    <text evidence="4">Belongs to the NRP synthetase family.</text>
</comment>
<dbReference type="Gene3D" id="2.30.38.10">
    <property type="entry name" value="Luciferase, Domain 3"/>
    <property type="match status" value="1"/>
</dbReference>
<sequence length="2305" mass="251129">MFGTVISGRLTSELRVEQFAKQTTSPIALHLTIEGDETLETLQQTIDTITAERAGLEQGHRPDEHVDLGWQSQSLLTVQPVEYSQDANGANAFDIDAVGFDALGTYAVTLKCQFRDDSILLRLDFDSTKLAEPVASRLTGHFQRLLREVCCADRATVNIRDLDMMTEEDLRRVWNWNAEALETVEGCVQSMFTKSVERYPHQPAVCAWDGDLSYTELDKISNRLAGQLIQLGLQPGTVVPLVFEKSMWMPVAQFAVMKAGAASVGIDPAQPKDRIKTIIGSVGDGLVMSGSSTASLVSEITGREPFVIQHETTFDIAKQGGDEEFADVLPSVKPSDLLYLVFTSGTTGTPKGATTTHANFMSAIRHQKDLLNRNPQSRVANFSSYAFDITWSDMLHTFAVGGCMCIPSEHEKKNDLVKFLIEKKVTSVHLTPSIAAILELDTVPTLDTVILIGEVVDYDKLPHLRNIENNIITYGPSECTVTTTGIFKDDSPLKSTIGYGSGATTWIVNPDKNALTPVGLIGELFLEGPLVGSGYFNDPVKTSATFIEDPDWLLRGGPGVEGRRGRLYRTGDLVRYNDNGELIFLGRKDTQVKINGVRTELGDVEHHIFRFLQSSPAVADVIAELIKPEATQRPVLAAFLRIPNLSLEELTKEATAVIETLTREMPKEVPPHMVPGLFIPMIELPMTLTGKTDRRTLREIGASIDPREHAALYTNHYTQHIEPTTGAEVQLSCIWASLLGIPLDDIGAQDNFLRLGGDSIKAIRLAAAVREQGMSLKVADIMSHPHLRDMASFLSQNKAGLDPIPPFSLLGKGINQEEAIRHVAESCSFDATLVDPSQVEDIFPCTALQEGLLALTTISPGKYTSHHIAELKEDVDIWRFQQAWQKVSEKASVLRSRIVDLPDQGLVQVILREQLPWQTLYSLDDYRRVGTVEANLSENANDASMGLGTPLSRFAIIHDKDGKTYFGWRQHHSIYDGWVSPLLLKEIEIAYGDLGAELSSIPLQSFVKHVQGQQGEDGTAFWRQQFAGIEASHFPTLPEMTYQPKADKVISHSIKSIGWPPTGVTQSSAIRTAWATLLSWYTDSPDVVFGVVSSGRQASVPRIEDVAGPTIATVPFRVLVEGTVDGLLNQVQQQATDMIPFEQYGLQHIRQISDDAKYACDFQTLVLIHPPVEKNMDSYIFEHELVEQSGPGSENAYAMMLTCQLSDSDLHVQLSFDSAVVEEERSARLLQQLEHILGHIGSVEGSTQVTQLTRVSQKDLDDIWSWNAIVPDTVADCVHTIFAERVQESPDAPAVCAWDGELTYGELDRLSTQLAGHLLTSSLVAPGAIVPLYFEKSMWVPVAIFAVMKAGATCVALDATLPESRLQSIVSQLSAHAILTSKSCAKLATHITDAHIVEVGDTLAHFDGYQRAPDLPAVDPSSDLYIVFTSGSTGAPKGATVTHANFCSAIRYQQQQLGLTRASRVFDYTSYAFDVAWSNVLHALTMGACLCIPSEDERTADVAGAINRLGANFAHLTPTVGRFLDVASLGGLEKVLFIGEALTASDVARWKASNADIYNTYGPAECTVTSTIEKVHPRRLDEPESVGDPGIGVGAGCLTWIVQPRARGSLAAVGTVGELWLEGPIVGAGYLNNAEKTADAFVEDPEWLTRGVQGHVPGRRGRLYRTGDLVYYKADGSLGFVGRKDSQVKINGQRMELGEVEYHVRQLLVVDTVSQIVADVITPDATHAPALAVFLAMAKESEADISNPATASLMVGLREELSRLLPSYMVPTAYIPLAKLPMTATGKTDRKAIRDLGKAYSPPSLSPSSTALPDAVLTTTETTLRGIWAGLLRLEPGLVSPGHGFADIGGDSIKTMSLAMAIRKQFDVNIGVPRLINERHSLRTLASLIDSLSRGQAVQEMDAIDVELEVDLLVSEMQRSRGHGRAAAPGSTVFLTGSTGFLGTQILRHALHKRAFERIVVLVRSRDAEDGLCRVRQAASTAGWWRESFTSALDVWPGDLAAANLGLDDAQWRALCGLPSPHAPITAIIHNGARVHWATSYAGLHAANVASTQRLLHAALDSPHLTSLVYISGGLITENATWTAAEAAAANGYDQSKYVSEKLVRAVGAAYGTPAKRFSVVKPGQIIGDAYTGVANADDFLWRVVGAAMQLSARPVEPSTSWLAVSDVRSVADTVLWHAVGRHASDLTHITQGMPVSAFWACVDAHLHTPLRPMSWDEWIALARRDMARDQERHPLWPVQHFLGALGIEGAHGERDELDVREVAAAVAKNMEFLRERGVLGKGRYGQAVDGVMTRTRALPVVQAP</sequence>
<dbReference type="Gene3D" id="3.40.50.720">
    <property type="entry name" value="NAD(P)-binding Rossmann-like Domain"/>
    <property type="match status" value="1"/>
</dbReference>
<dbReference type="Pfam" id="PF07993">
    <property type="entry name" value="NAD_binding_4"/>
    <property type="match status" value="1"/>
</dbReference>
<dbReference type="CDD" id="cd05918">
    <property type="entry name" value="A_NRPS_SidN3_like"/>
    <property type="match status" value="2"/>
</dbReference>
<evidence type="ECO:0000313" key="6">
    <source>
        <dbReference type="EMBL" id="KAF2443243.1"/>
    </source>
</evidence>
<dbReference type="NCBIfam" id="TIGR01733">
    <property type="entry name" value="AA-adenyl-dom"/>
    <property type="match status" value="2"/>
</dbReference>
<comment type="caution">
    <text evidence="6">The sequence shown here is derived from an EMBL/GenBank/DDBJ whole genome shotgun (WGS) entry which is preliminary data.</text>
</comment>
<dbReference type="SUPFAM" id="SSF51735">
    <property type="entry name" value="NAD(P)-binding Rossmann-fold domains"/>
    <property type="match status" value="1"/>
</dbReference>
<keyword evidence="1" id="KW-0596">Phosphopantetheine</keyword>
<evidence type="ECO:0000259" key="5">
    <source>
        <dbReference type="PROSITE" id="PS50075"/>
    </source>
</evidence>
<dbReference type="FunFam" id="1.10.1200.10:FF:000005">
    <property type="entry name" value="Nonribosomal peptide synthetase 1"/>
    <property type="match status" value="1"/>
</dbReference>
<dbReference type="CDD" id="cd19545">
    <property type="entry name" value="FUM14_C_NRPS-like"/>
    <property type="match status" value="1"/>
</dbReference>
<dbReference type="InterPro" id="IPR036736">
    <property type="entry name" value="ACP-like_sf"/>
</dbReference>
<dbReference type="InterPro" id="IPR010071">
    <property type="entry name" value="AA_adenyl_dom"/>
</dbReference>
<dbReference type="InterPro" id="IPR036291">
    <property type="entry name" value="NAD(P)-bd_dom_sf"/>
</dbReference>
<organism evidence="6 7">
    <name type="scientific">Karstenula rhodostoma CBS 690.94</name>
    <dbReference type="NCBI Taxonomy" id="1392251"/>
    <lineage>
        <taxon>Eukaryota</taxon>
        <taxon>Fungi</taxon>
        <taxon>Dikarya</taxon>
        <taxon>Ascomycota</taxon>
        <taxon>Pezizomycotina</taxon>
        <taxon>Dothideomycetes</taxon>
        <taxon>Pleosporomycetidae</taxon>
        <taxon>Pleosporales</taxon>
        <taxon>Massarineae</taxon>
        <taxon>Didymosphaeriaceae</taxon>
        <taxon>Karstenula</taxon>
    </lineage>
</organism>
<dbReference type="Gene3D" id="3.40.50.980">
    <property type="match status" value="2"/>
</dbReference>
<dbReference type="SUPFAM" id="SSF52777">
    <property type="entry name" value="CoA-dependent acyltransferases"/>
    <property type="match status" value="3"/>
</dbReference>
<evidence type="ECO:0000313" key="7">
    <source>
        <dbReference type="Proteomes" id="UP000799764"/>
    </source>
</evidence>
<protein>
    <submittedName>
        <fullName evidence="6">Nonribosomal peptide synthase</fullName>
    </submittedName>
</protein>
<dbReference type="InterPro" id="IPR020806">
    <property type="entry name" value="PKS_PP-bd"/>
</dbReference>
<dbReference type="PROSITE" id="PS00455">
    <property type="entry name" value="AMP_BINDING"/>
    <property type="match status" value="2"/>
</dbReference>
<dbReference type="Gene3D" id="1.10.1200.10">
    <property type="entry name" value="ACP-like"/>
    <property type="match status" value="2"/>
</dbReference>
<feature type="domain" description="Carrier" evidence="5">
    <location>
        <begin position="1815"/>
        <end position="1896"/>
    </location>
</feature>
<keyword evidence="7" id="KW-1185">Reference proteome</keyword>
<dbReference type="EMBL" id="MU001503">
    <property type="protein sequence ID" value="KAF2443243.1"/>
    <property type="molecule type" value="Genomic_DNA"/>
</dbReference>
<proteinExistence type="inferred from homology"/>
<evidence type="ECO:0000256" key="3">
    <source>
        <dbReference type="ARBA" id="ARBA00022598"/>
    </source>
</evidence>
<dbReference type="InterPro" id="IPR023213">
    <property type="entry name" value="CAT-like_dom_sf"/>
</dbReference>
<gene>
    <name evidence="6" type="ORF">P171DRAFT_363205</name>
</gene>
<evidence type="ECO:0000256" key="2">
    <source>
        <dbReference type="ARBA" id="ARBA00022553"/>
    </source>
</evidence>
<reference evidence="6" key="1">
    <citation type="journal article" date="2020" name="Stud. Mycol.">
        <title>101 Dothideomycetes genomes: a test case for predicting lifestyles and emergence of pathogens.</title>
        <authorList>
            <person name="Haridas S."/>
            <person name="Albert R."/>
            <person name="Binder M."/>
            <person name="Bloem J."/>
            <person name="Labutti K."/>
            <person name="Salamov A."/>
            <person name="Andreopoulos B."/>
            <person name="Baker S."/>
            <person name="Barry K."/>
            <person name="Bills G."/>
            <person name="Bluhm B."/>
            <person name="Cannon C."/>
            <person name="Castanera R."/>
            <person name="Culley D."/>
            <person name="Daum C."/>
            <person name="Ezra D."/>
            <person name="Gonzalez J."/>
            <person name="Henrissat B."/>
            <person name="Kuo A."/>
            <person name="Liang C."/>
            <person name="Lipzen A."/>
            <person name="Lutzoni F."/>
            <person name="Magnuson J."/>
            <person name="Mondo S."/>
            <person name="Nolan M."/>
            <person name="Ohm R."/>
            <person name="Pangilinan J."/>
            <person name="Park H.-J."/>
            <person name="Ramirez L."/>
            <person name="Alfaro M."/>
            <person name="Sun H."/>
            <person name="Tritt A."/>
            <person name="Yoshinaga Y."/>
            <person name="Zwiers L.-H."/>
            <person name="Turgeon B."/>
            <person name="Goodwin S."/>
            <person name="Spatafora J."/>
            <person name="Crous P."/>
            <person name="Grigoriev I."/>
        </authorList>
    </citation>
    <scope>NUCLEOTIDE SEQUENCE</scope>
    <source>
        <strain evidence="6">CBS 690.94</strain>
    </source>
</reference>
<dbReference type="GO" id="GO:0043041">
    <property type="term" value="P:amino acid activation for nonribosomal peptide biosynthetic process"/>
    <property type="evidence" value="ECO:0007669"/>
    <property type="project" value="TreeGrafter"/>
</dbReference>
<evidence type="ECO:0000256" key="4">
    <source>
        <dbReference type="ARBA" id="ARBA00029454"/>
    </source>
</evidence>
<keyword evidence="3" id="KW-0436">Ligase</keyword>
<dbReference type="Pfam" id="PF00550">
    <property type="entry name" value="PP-binding"/>
    <property type="match status" value="2"/>
</dbReference>
<dbReference type="InterPro" id="IPR020845">
    <property type="entry name" value="AMP-binding_CS"/>
</dbReference>
<dbReference type="OrthoDB" id="416786at2759"/>
<dbReference type="Pfam" id="PF00501">
    <property type="entry name" value="AMP-binding"/>
    <property type="match status" value="2"/>
</dbReference>
<dbReference type="SUPFAM" id="SSF56801">
    <property type="entry name" value="Acetyl-CoA synthetase-like"/>
    <property type="match status" value="2"/>
</dbReference>
<dbReference type="SUPFAM" id="SSF47336">
    <property type="entry name" value="ACP-like"/>
    <property type="match status" value="2"/>
</dbReference>
<dbReference type="GO" id="GO:0044550">
    <property type="term" value="P:secondary metabolite biosynthetic process"/>
    <property type="evidence" value="ECO:0007669"/>
    <property type="project" value="TreeGrafter"/>
</dbReference>
<dbReference type="PROSITE" id="PS00012">
    <property type="entry name" value="PHOSPHOPANTETHEINE"/>
    <property type="match status" value="1"/>
</dbReference>
<dbReference type="InterPro" id="IPR006162">
    <property type="entry name" value="Ppantetheine_attach_site"/>
</dbReference>
<feature type="domain" description="Carrier" evidence="5">
    <location>
        <begin position="722"/>
        <end position="798"/>
    </location>
</feature>
<keyword evidence="2" id="KW-0597">Phosphoprotein</keyword>
<evidence type="ECO:0000256" key="1">
    <source>
        <dbReference type="ARBA" id="ARBA00022450"/>
    </source>
</evidence>
<dbReference type="Gene3D" id="3.30.300.30">
    <property type="match status" value="2"/>
</dbReference>
<dbReference type="SMART" id="SM00823">
    <property type="entry name" value="PKS_PP"/>
    <property type="match status" value="2"/>
</dbReference>
<dbReference type="PANTHER" id="PTHR45527">
    <property type="entry name" value="NONRIBOSOMAL PEPTIDE SYNTHETASE"/>
    <property type="match status" value="1"/>
</dbReference>
<dbReference type="InterPro" id="IPR009081">
    <property type="entry name" value="PP-bd_ACP"/>
</dbReference>